<dbReference type="InterPro" id="IPR000945">
    <property type="entry name" value="DBH-like"/>
</dbReference>
<name>A0A0C2A0N6_9BACT</name>
<dbReference type="InterPro" id="IPR014784">
    <property type="entry name" value="Cu2_ascorb_mOase-like_C"/>
</dbReference>
<dbReference type="EMBL" id="JMCC02000030">
    <property type="protein sequence ID" value="KIG16963.1"/>
    <property type="molecule type" value="Genomic_DNA"/>
</dbReference>
<dbReference type="RefSeq" id="WP_165703744.1">
    <property type="nucleotide sequence ID" value="NZ_JMCC02000030.1"/>
</dbReference>
<evidence type="ECO:0000256" key="2">
    <source>
        <dbReference type="SAM" id="MobiDB-lite"/>
    </source>
</evidence>
<feature type="compositionally biased region" description="Acidic residues" evidence="2">
    <location>
        <begin position="31"/>
        <end position="48"/>
    </location>
</feature>
<evidence type="ECO:0000313" key="4">
    <source>
        <dbReference type="EMBL" id="KIG16963.1"/>
    </source>
</evidence>
<feature type="region of interest" description="Disordered" evidence="2">
    <location>
        <begin position="24"/>
        <end position="51"/>
    </location>
</feature>
<dbReference type="AlphaFoldDB" id="A0A0C2A0N6"/>
<dbReference type="SUPFAM" id="SSF49742">
    <property type="entry name" value="PHM/PNGase F"/>
    <property type="match status" value="2"/>
</dbReference>
<sequence length="484" mass="51694">MLRLNRRLSIGFALLALAPACAEVPSTAEGDSTDTESGDGDGDGDGDGEGLAQETTWHQHIAPLMMEKCGQCHRADGIGPFTLVDYDAAASWAPLALEAVESGQMPPWGADETEECVPRHPFKDDPRLTDDQLALFADWIIDGTPEGDPATAAPIPELASIKLDDADLRLTIPGDIEVKPGADQFWCFVLDPGFTETTFIDATQVVAGNDKVVHHVLVYVDESGQAEQLAGDDGRYECFGGPGLGQPTLISAWAPGVPPNRMPEQVAMNVAAGAKVVVNVHYHPTGVDEVDTGTSLDIRFSKGAPLYLGQLALIGNFGALGGGMGLQPGPNDSGSAAEFRIPAGVDDHTETMIFALPDQVPDLKIFSTGTHMHYVGTDMLIGLDRLEPEEGTGIKQECLVQTPHYSFEWQRGYAFDAPLSEVPTAKAGDYLYMRCKYNNSMSNPFVVEALADQGLDAPIDVFLGEETLDEMCLGVFGIAFSIVP</sequence>
<reference evidence="4 5" key="1">
    <citation type="submission" date="2014-12" db="EMBL/GenBank/DDBJ databases">
        <title>Genome assembly of Enhygromyxa salina DSM 15201.</title>
        <authorList>
            <person name="Sharma G."/>
            <person name="Subramanian S."/>
        </authorList>
    </citation>
    <scope>NUCLEOTIDE SEQUENCE [LARGE SCALE GENOMIC DNA]</scope>
    <source>
        <strain evidence="4 5">DSM 15201</strain>
    </source>
</reference>
<organism evidence="4 5">
    <name type="scientific">Enhygromyxa salina</name>
    <dbReference type="NCBI Taxonomy" id="215803"/>
    <lineage>
        <taxon>Bacteria</taxon>
        <taxon>Pseudomonadati</taxon>
        <taxon>Myxococcota</taxon>
        <taxon>Polyangia</taxon>
        <taxon>Nannocystales</taxon>
        <taxon>Nannocystaceae</taxon>
        <taxon>Enhygromyxa</taxon>
    </lineage>
</organism>
<evidence type="ECO:0000256" key="1">
    <source>
        <dbReference type="ARBA" id="ARBA00023157"/>
    </source>
</evidence>
<evidence type="ECO:0000313" key="5">
    <source>
        <dbReference type="Proteomes" id="UP000031599"/>
    </source>
</evidence>
<feature type="chain" id="PRO_5002144713" description="Copper type II ascorbate-dependent monooxygenase C-terminal domain-containing protein" evidence="3">
    <location>
        <begin position="23"/>
        <end position="484"/>
    </location>
</feature>
<dbReference type="GO" id="GO:0005507">
    <property type="term" value="F:copper ion binding"/>
    <property type="evidence" value="ECO:0007669"/>
    <property type="project" value="InterPro"/>
</dbReference>
<dbReference type="InterPro" id="IPR036909">
    <property type="entry name" value="Cyt_c-like_dom_sf"/>
</dbReference>
<evidence type="ECO:0000256" key="3">
    <source>
        <dbReference type="SAM" id="SignalP"/>
    </source>
</evidence>
<dbReference type="GO" id="GO:0004500">
    <property type="term" value="F:dopamine beta-monooxygenase activity"/>
    <property type="evidence" value="ECO:0007669"/>
    <property type="project" value="InterPro"/>
</dbReference>
<protein>
    <recommendedName>
        <fullName evidence="6">Copper type II ascorbate-dependent monooxygenase C-terminal domain-containing protein</fullName>
    </recommendedName>
</protein>
<keyword evidence="1" id="KW-1015">Disulfide bond</keyword>
<dbReference type="Gene3D" id="2.60.120.310">
    <property type="entry name" value="Copper type II, ascorbate-dependent monooxygenase, N-terminal domain"/>
    <property type="match status" value="1"/>
</dbReference>
<evidence type="ECO:0008006" key="6">
    <source>
        <dbReference type="Google" id="ProtNLM"/>
    </source>
</evidence>
<feature type="signal peptide" evidence="3">
    <location>
        <begin position="1"/>
        <end position="22"/>
    </location>
</feature>
<dbReference type="PANTHER" id="PTHR10157">
    <property type="entry name" value="DOPAMINE BETA HYDROXYLASE RELATED"/>
    <property type="match status" value="1"/>
</dbReference>
<dbReference type="InterPro" id="IPR008977">
    <property type="entry name" value="PHM/PNGase_F_dom_sf"/>
</dbReference>
<dbReference type="InterPro" id="IPR036939">
    <property type="entry name" value="Cu2_ascorb_mOase_N_sf"/>
</dbReference>
<dbReference type="PANTHER" id="PTHR10157:SF23">
    <property type="entry name" value="MOXD1 HOMOLOG 1"/>
    <property type="match status" value="1"/>
</dbReference>
<comment type="caution">
    <text evidence="4">The sequence shown here is derived from an EMBL/GenBank/DDBJ whole genome shotgun (WGS) entry which is preliminary data.</text>
</comment>
<dbReference type="Gene3D" id="2.60.120.230">
    <property type="match status" value="1"/>
</dbReference>
<dbReference type="SUPFAM" id="SSF46626">
    <property type="entry name" value="Cytochrome c"/>
    <property type="match status" value="1"/>
</dbReference>
<gene>
    <name evidence="4" type="ORF">DB30_03947</name>
</gene>
<dbReference type="GO" id="GO:0009055">
    <property type="term" value="F:electron transfer activity"/>
    <property type="evidence" value="ECO:0007669"/>
    <property type="project" value="InterPro"/>
</dbReference>
<dbReference type="GO" id="GO:0020037">
    <property type="term" value="F:heme binding"/>
    <property type="evidence" value="ECO:0007669"/>
    <property type="project" value="InterPro"/>
</dbReference>
<keyword evidence="3" id="KW-0732">Signal</keyword>
<proteinExistence type="predicted"/>
<accession>A0A0C2A0N6</accession>
<dbReference type="Proteomes" id="UP000031599">
    <property type="component" value="Unassembled WGS sequence"/>
</dbReference>